<evidence type="ECO:0000313" key="2">
    <source>
        <dbReference type="Proteomes" id="UP001597063"/>
    </source>
</evidence>
<evidence type="ECO:0000313" key="1">
    <source>
        <dbReference type="EMBL" id="MFD0692032.1"/>
    </source>
</evidence>
<comment type="caution">
    <text evidence="1">The sequence shown here is derived from an EMBL/GenBank/DDBJ whole genome shotgun (WGS) entry which is preliminary data.</text>
</comment>
<accession>A0ABW2Y3X4</accession>
<dbReference type="Proteomes" id="UP001597063">
    <property type="component" value="Unassembled WGS sequence"/>
</dbReference>
<organism evidence="1 2">
    <name type="scientific">Actinomadura fibrosa</name>
    <dbReference type="NCBI Taxonomy" id="111802"/>
    <lineage>
        <taxon>Bacteria</taxon>
        <taxon>Bacillati</taxon>
        <taxon>Actinomycetota</taxon>
        <taxon>Actinomycetes</taxon>
        <taxon>Streptosporangiales</taxon>
        <taxon>Thermomonosporaceae</taxon>
        <taxon>Actinomadura</taxon>
    </lineage>
</organism>
<proteinExistence type="predicted"/>
<sequence length="139" mass="15728">MSLVPTDLWDGFADLLYGMTNLYGPLATNRFFFDLGADEARWVTRRIEPGPEVEVTVLLLKDMMTSPDLPDSAGEVMWRSRRPRTAFAHAAMNAAQAVLDEYGEDGYLRLCCHPFPTNALLDLRRLHRRLDACAACHRT</sequence>
<dbReference type="EMBL" id="JBHTGP010000035">
    <property type="protein sequence ID" value="MFD0692032.1"/>
    <property type="molecule type" value="Genomic_DNA"/>
</dbReference>
<protein>
    <submittedName>
        <fullName evidence="1">Uncharacterized protein</fullName>
    </submittedName>
</protein>
<gene>
    <name evidence="1" type="ORF">ACFQZM_46620</name>
</gene>
<dbReference type="RefSeq" id="WP_131758468.1">
    <property type="nucleotide sequence ID" value="NZ_CAACUY010000052.1"/>
</dbReference>
<reference evidence="2" key="1">
    <citation type="journal article" date="2019" name="Int. J. Syst. Evol. Microbiol.">
        <title>The Global Catalogue of Microorganisms (GCM) 10K type strain sequencing project: providing services to taxonomists for standard genome sequencing and annotation.</title>
        <authorList>
            <consortium name="The Broad Institute Genomics Platform"/>
            <consortium name="The Broad Institute Genome Sequencing Center for Infectious Disease"/>
            <person name="Wu L."/>
            <person name="Ma J."/>
        </authorList>
    </citation>
    <scope>NUCLEOTIDE SEQUENCE [LARGE SCALE GENOMIC DNA]</scope>
    <source>
        <strain evidence="2">JCM 9371</strain>
    </source>
</reference>
<name>A0ABW2Y3X4_9ACTN</name>
<keyword evidence="2" id="KW-1185">Reference proteome</keyword>